<dbReference type="EMBL" id="MT631652">
    <property type="protein sequence ID" value="QNO56312.1"/>
    <property type="molecule type" value="Genomic_DNA"/>
</dbReference>
<protein>
    <submittedName>
        <fullName evidence="1">Uncharacterized protein</fullName>
    </submittedName>
</protein>
<name>A0A7G9Z7S8_9EURY</name>
<dbReference type="AlphaFoldDB" id="A0A7G9Z7S8"/>
<sequence>MRESKNLDASAVPKKYPNIAKIFDKEWFESEFRKEKEKIHLLARQFTYGEENRISLHLIDHLEEYLETMKDEIAQKSIFIRV</sequence>
<reference evidence="1" key="1">
    <citation type="submission" date="2020-06" db="EMBL/GenBank/DDBJ databases">
        <title>Unique genomic features of the anaerobic methanotrophic archaea.</title>
        <authorList>
            <person name="Chadwick G.L."/>
            <person name="Skennerton C.T."/>
            <person name="Laso-Perez R."/>
            <person name="Leu A.O."/>
            <person name="Speth D.R."/>
            <person name="Yu H."/>
            <person name="Morgan-Lang C."/>
            <person name="Hatzenpichler R."/>
            <person name="Goudeau D."/>
            <person name="Malmstrom R."/>
            <person name="Brazelton W.J."/>
            <person name="Woyke T."/>
            <person name="Hallam S.J."/>
            <person name="Tyson G.W."/>
            <person name="Wegener G."/>
            <person name="Boetius A."/>
            <person name="Orphan V."/>
        </authorList>
    </citation>
    <scope>NUCLEOTIDE SEQUENCE</scope>
</reference>
<organism evidence="1">
    <name type="scientific">Candidatus Methanophaga sp. ANME-1 ERB7</name>
    <dbReference type="NCBI Taxonomy" id="2759913"/>
    <lineage>
        <taxon>Archaea</taxon>
        <taxon>Methanobacteriati</taxon>
        <taxon>Methanobacteriota</taxon>
        <taxon>Stenosarchaea group</taxon>
        <taxon>Methanomicrobia</taxon>
        <taxon>Candidatus Methanophagales</taxon>
        <taxon>Candidatus Methanophagaceae</taxon>
        <taxon>Candidatus Methanophaga</taxon>
    </lineage>
</organism>
<evidence type="ECO:0000313" key="1">
    <source>
        <dbReference type="EMBL" id="QNO56312.1"/>
    </source>
</evidence>
<gene>
    <name evidence="1" type="ORF">HFIEAGJK_00029</name>
</gene>
<proteinExistence type="predicted"/>
<accession>A0A7G9Z7S8</accession>